<feature type="compositionally biased region" description="Basic residues" evidence="3">
    <location>
        <begin position="1703"/>
        <end position="1717"/>
    </location>
</feature>
<evidence type="ECO:0000256" key="1">
    <source>
        <dbReference type="ARBA" id="ARBA00010409"/>
    </source>
</evidence>
<comment type="caution">
    <text evidence="8">The sequence shown here is derived from an EMBL/GenBank/DDBJ whole genome shotgun (WGS) entry which is preliminary data.</text>
</comment>
<feature type="compositionally biased region" description="Polar residues" evidence="3">
    <location>
        <begin position="2046"/>
        <end position="2057"/>
    </location>
</feature>
<feature type="compositionally biased region" description="Basic and acidic residues" evidence="3">
    <location>
        <begin position="1978"/>
        <end position="1992"/>
    </location>
</feature>
<feature type="region of interest" description="Disordered" evidence="3">
    <location>
        <begin position="1631"/>
        <end position="2086"/>
    </location>
</feature>
<feature type="compositionally biased region" description="Polar residues" evidence="3">
    <location>
        <begin position="1686"/>
        <end position="1699"/>
    </location>
</feature>
<evidence type="ECO:0000259" key="7">
    <source>
        <dbReference type="Pfam" id="PF25151"/>
    </source>
</evidence>
<reference evidence="8" key="1">
    <citation type="submission" date="2022-12" db="EMBL/GenBank/DDBJ databases">
        <authorList>
            <person name="Petersen C."/>
        </authorList>
    </citation>
    <scope>NUCLEOTIDE SEQUENCE</scope>
    <source>
        <strain evidence="8">IBT 35673</strain>
    </source>
</reference>
<feature type="domain" description="tRNA (32-2'-O)-methyltransferase regulator THADA-like C-terminal TPR repeats region" evidence="7">
    <location>
        <begin position="945"/>
        <end position="1098"/>
    </location>
</feature>
<feature type="compositionally biased region" description="Basic and acidic residues" evidence="3">
    <location>
        <begin position="1746"/>
        <end position="1771"/>
    </location>
</feature>
<dbReference type="Gene3D" id="1.25.10.10">
    <property type="entry name" value="Leucine-rich Repeat Variant"/>
    <property type="match status" value="1"/>
</dbReference>
<keyword evidence="4" id="KW-0472">Membrane</keyword>
<feature type="transmembrane region" description="Helical" evidence="4">
    <location>
        <begin position="1588"/>
        <end position="1611"/>
    </location>
</feature>
<evidence type="ECO:0000259" key="6">
    <source>
        <dbReference type="Pfam" id="PF25150"/>
    </source>
</evidence>
<feature type="compositionally biased region" description="Basic residues" evidence="3">
    <location>
        <begin position="1936"/>
        <end position="1945"/>
    </location>
</feature>
<dbReference type="InterPro" id="IPR016024">
    <property type="entry name" value="ARM-type_fold"/>
</dbReference>
<evidence type="ECO:0000313" key="8">
    <source>
        <dbReference type="EMBL" id="KAJ5327700.1"/>
    </source>
</evidence>
<evidence type="ECO:0000256" key="2">
    <source>
        <dbReference type="ARBA" id="ARBA00022694"/>
    </source>
</evidence>
<feature type="compositionally biased region" description="Low complexity" evidence="3">
    <location>
        <begin position="1718"/>
        <end position="1745"/>
    </location>
</feature>
<dbReference type="PANTHER" id="PTHR14387">
    <property type="entry name" value="THADA/DEATH RECEPTOR INTERACTING PROTEIN"/>
    <property type="match status" value="1"/>
</dbReference>
<keyword evidence="4" id="KW-0812">Transmembrane</keyword>
<feature type="domain" description="DUF2428" evidence="5">
    <location>
        <begin position="707"/>
        <end position="943"/>
    </location>
</feature>
<dbReference type="InterPro" id="IPR056842">
    <property type="entry name" value="THADA-like_TPR_C"/>
</dbReference>
<dbReference type="Proteomes" id="UP001147695">
    <property type="component" value="Unassembled WGS sequence"/>
</dbReference>
<dbReference type="GO" id="GO:0005829">
    <property type="term" value="C:cytosol"/>
    <property type="evidence" value="ECO:0007669"/>
    <property type="project" value="TreeGrafter"/>
</dbReference>
<evidence type="ECO:0000256" key="4">
    <source>
        <dbReference type="SAM" id="Phobius"/>
    </source>
</evidence>
<feature type="compositionally biased region" description="Polar residues" evidence="3">
    <location>
        <begin position="1894"/>
        <end position="1904"/>
    </location>
</feature>
<dbReference type="SUPFAM" id="SSF48371">
    <property type="entry name" value="ARM repeat"/>
    <property type="match status" value="1"/>
</dbReference>
<keyword evidence="4" id="KW-1133">Transmembrane helix</keyword>
<evidence type="ECO:0000313" key="9">
    <source>
        <dbReference type="Proteomes" id="UP001147695"/>
    </source>
</evidence>
<comment type="similarity">
    <text evidence="1">Belongs to the THADA family.</text>
</comment>
<dbReference type="Pfam" id="PF10350">
    <property type="entry name" value="DUF2428"/>
    <property type="match status" value="1"/>
</dbReference>
<protein>
    <submittedName>
        <fullName evidence="8">Armadillo-like helical</fullName>
    </submittedName>
</protein>
<accession>A0A9W9Q6D3</accession>
<reference evidence="8" key="2">
    <citation type="journal article" date="2023" name="IMA Fungus">
        <title>Comparative genomic study of the Penicillium genus elucidates a diverse pangenome and 15 lateral gene transfer events.</title>
        <authorList>
            <person name="Petersen C."/>
            <person name="Sorensen T."/>
            <person name="Nielsen M.R."/>
            <person name="Sondergaard T.E."/>
            <person name="Sorensen J.L."/>
            <person name="Fitzpatrick D.A."/>
            <person name="Frisvad J.C."/>
            <person name="Nielsen K.L."/>
        </authorList>
    </citation>
    <scope>NUCLEOTIDE SEQUENCE</scope>
    <source>
        <strain evidence="8">IBT 35673</strain>
    </source>
</reference>
<dbReference type="Pfam" id="PF26523">
    <property type="entry name" value="Trm732_C"/>
    <property type="match status" value="1"/>
</dbReference>
<dbReference type="InterPro" id="IPR011989">
    <property type="entry name" value="ARM-like"/>
</dbReference>
<dbReference type="Pfam" id="PF25151">
    <property type="entry name" value="TPR_Trm732_C"/>
    <property type="match status" value="1"/>
</dbReference>
<keyword evidence="2" id="KW-0819">tRNA processing</keyword>
<feature type="compositionally biased region" description="Basic and acidic residues" evidence="3">
    <location>
        <begin position="1946"/>
        <end position="1962"/>
    </location>
</feature>
<feature type="compositionally biased region" description="Basic and acidic residues" evidence="3">
    <location>
        <begin position="2069"/>
        <end position="2086"/>
    </location>
</feature>
<dbReference type="InterPro" id="IPR056843">
    <property type="entry name" value="THADA-like_TPR"/>
</dbReference>
<feature type="compositionally biased region" description="Polar residues" evidence="3">
    <location>
        <begin position="1850"/>
        <end position="1860"/>
    </location>
</feature>
<dbReference type="InterPro" id="IPR051954">
    <property type="entry name" value="tRNA_methyltransferase_THADA"/>
</dbReference>
<feature type="compositionally biased region" description="Polar residues" evidence="3">
    <location>
        <begin position="1912"/>
        <end position="1926"/>
    </location>
</feature>
<dbReference type="GO" id="GO:0030488">
    <property type="term" value="P:tRNA methylation"/>
    <property type="evidence" value="ECO:0007669"/>
    <property type="project" value="TreeGrafter"/>
</dbReference>
<organism evidence="8 9">
    <name type="scientific">Penicillium brevicompactum</name>
    <dbReference type="NCBI Taxonomy" id="5074"/>
    <lineage>
        <taxon>Eukaryota</taxon>
        <taxon>Fungi</taxon>
        <taxon>Dikarya</taxon>
        <taxon>Ascomycota</taxon>
        <taxon>Pezizomycotina</taxon>
        <taxon>Eurotiomycetes</taxon>
        <taxon>Eurotiomycetidae</taxon>
        <taxon>Eurotiales</taxon>
        <taxon>Aspergillaceae</taxon>
        <taxon>Penicillium</taxon>
    </lineage>
</organism>
<name>A0A9W9Q6D3_PENBR</name>
<gene>
    <name evidence="8" type="ORF">N7452_008090</name>
</gene>
<dbReference type="EMBL" id="JAPZBQ010000005">
    <property type="protein sequence ID" value="KAJ5327700.1"/>
    <property type="molecule type" value="Genomic_DNA"/>
</dbReference>
<proteinExistence type="inferred from homology"/>
<dbReference type="Pfam" id="PF25150">
    <property type="entry name" value="TPR_Trm732"/>
    <property type="match status" value="1"/>
</dbReference>
<feature type="compositionally biased region" description="Polar residues" evidence="3">
    <location>
        <begin position="1964"/>
        <end position="1976"/>
    </location>
</feature>
<feature type="compositionally biased region" description="Basic and acidic residues" evidence="3">
    <location>
        <begin position="1831"/>
        <end position="1849"/>
    </location>
</feature>
<dbReference type="PANTHER" id="PTHR14387:SF0">
    <property type="entry name" value="DUF2428 DOMAIN-CONTAINING PROTEIN"/>
    <property type="match status" value="1"/>
</dbReference>
<feature type="domain" description="tRNA (32-2'-O)-methyltransferase regulator THADA-like TPR repeats region" evidence="6">
    <location>
        <begin position="280"/>
        <end position="566"/>
    </location>
</feature>
<evidence type="ECO:0000259" key="5">
    <source>
        <dbReference type="Pfam" id="PF10350"/>
    </source>
</evidence>
<feature type="compositionally biased region" description="Polar residues" evidence="3">
    <location>
        <begin position="1993"/>
        <end position="2007"/>
    </location>
</feature>
<evidence type="ECO:0000256" key="3">
    <source>
        <dbReference type="SAM" id="MobiDB-lite"/>
    </source>
</evidence>
<dbReference type="InterPro" id="IPR019442">
    <property type="entry name" value="THADA/TRM732_DUF2428"/>
</dbReference>
<sequence length="2123" mass="237045">MATDASNQTQRAASISMEDIAQEVQLLSEKTLRDIAKGPLVKFTLANQEIEKVTKVWQSLIQTLSTASLSPGHSAEACNATSAFIDAATKSKSDETKQLVLSQELWLSVFDICLNRYEDAKPKPIKLILSSLTAVLAKNHQGASRAAIQTSVIDAIIPSIVLGEPQSRLKGCLVFLDSFIRRDAILPGEFIPLFRGWLSKNKTSWVSAFSKNHETLSLGGNEPSLEVASSNLSDELAAKIFVLGLLVQTNNKTMAVPAGNLLAALIQKMKPETSAEKLSEMWVAPARHLVLENVEALEDLSSRLLQPLFTVDPNGFRMFLRTLPVKSLLEGDMTDAPEAEYMILFAALQIGKKINLVHEDYIFDSGKSKIDTNDILILKSEVIGKFLLHRESSIRTAALSLLITTSSTIKPFTVGATQALLRGLPSMHAESEAHARGEILSMMRKFIVRLKGGIVREEDAGLKIQKTTNKPATGHARNENQTKEFLKSYIGLLQNDLPLSASYARHITALKSLKLLLDSGLDPRTNIKLQKSETENIWKVHVEIFDSHLLRLLVDLLLDPFEEVRQTSLTILNLCPREVLLECLQNTTNAGMRLTDALKRAENLASNTSRADHADTVARLYHLIFCAALPGNSAQGASDWWSTKASVVNTILTKLEERLLGPNSLFNSVMREAPLHGYTSGLRYIVLMPNFHTLISDDTESTAWRSVHGRIDAICDKIWQEAKSLLCIDSPEGHSDEPVEELDMGPKDALSYSWRSLRESSILLHATLLNPSYGPSGSFGLNRVDFAKIGEASFTQLAELRHRGAFTNVSQTFATCCQRCSASKDPAIRELTRGWYQEAKSTIFGSASKLTRRSAGIPAMVTGIVGSDPGTPFFHDALKELHEISYLPVEYDKERQYLELPQVHAMNCLKDIFTNNKLGPYIEPFIMKALTLSADRLGSPIWALRNSGLMLFRSLLTKMCRVIPSAGPGFGGISGSEPGARITFPKYPGLLELLSGLLTTTQGEAAEGTDIITERVFPALELVGDKVPSLDDSTDEMLRGLVLQHLSSPVWGVREHAARVYASLLTRQYIPEALRALATVPASPTENYIHGVALTVRYSLRRYAATTDEFWIEKVIPFIEEMVESHDLNGVLKFVFDASSAGWNLSSTTRACALLRRALAWCTVLKLFISQQWEQVPVFYQAISQFDADVACWVSEQLHETIGEDERYRKPLYDLYSFVVLGSGRPDVRTMAASNLAFILEDILSSQPNVLSSIDLPWEAILNAFKPETEIQAWNRDATDAELRLRGCLLAIRTIMNHHDTPSSLETEIQNWTIKLRSALSEETEFTTRFAAATSVGSFSRAIRPAGTQPHVDAVLLDVYLVLYDLLNDDDDEIRDVAASTASWVLSHSSISPDADVTLAPMNASALLAEFVVHSYADSSALGRRVLLYLTGQEPRISGSYESKRLVPVSDLITEYRQDSTVLFEEEKQNLFIDDVREVEVWSRALVQLHKSAYVGTPLREVSTWASDGLTYLHSLVSPDAEPDGLLGWASKPEIFILGSRVIAIASALSPDDARESLTHLLDSGRKVSLHGHWLAALSRVLKSKDNILIAVFLVVGLLTPVFGWLFYCWFRSHVTSQHLQGQVFHRRSRDRTQASWHPGNGDTMHSTLGPHFTPHGWVRPKPYGETNALPLSHSEERRPARTHSPRTIPSPRNQQPNPLSKRQQKKLRAKQNKQKRQQQGQSNQNSHNNQNHPKQKNKNNNQGKAFRDQHWNRDQSQDRSYRRSPREEIRGYQNSPRSGGREPTPDDVQNNNNEGEGESFNLGALYDNTEDEHADGNSGGQKKAGWGGSKGDHGSNRTNEDDVPDNKSWKQSLHGWSNRGNEDDVPDNNSRKQSNHDRSNLDNEDDVPDNKSWKQNNHGWSNRGNEDDVPDNNSRKQSNHGWSNHGSGNSNQNRSPRRGSRNRSRNWDDNNEQHGWDHDNEQQDWNHNNEQYGWKNNNEHHGWDNNNEQHEQTSPGGDNNLQNNPTGWELSRYESPKRRSRGGRSPTSRDQDQNNWAEGGRANTGWGSDNPNNNTWLDEYGDQNEGQQSDKEAEAEARTHHAEIKEDTHIARVKLGTWILSPRVITRRMNPGGDGEKHLQTG</sequence>